<gene>
    <name evidence="5" type="ORF">BC936DRAFT_140013</name>
</gene>
<keyword evidence="6" id="KW-1185">Reference proteome</keyword>
<feature type="compositionally biased region" description="Polar residues" evidence="3">
    <location>
        <begin position="29"/>
        <end position="41"/>
    </location>
</feature>
<dbReference type="Proteomes" id="UP000268093">
    <property type="component" value="Unassembled WGS sequence"/>
</dbReference>
<dbReference type="GO" id="GO:0003723">
    <property type="term" value="F:RNA binding"/>
    <property type="evidence" value="ECO:0007669"/>
    <property type="project" value="UniProtKB-UniRule"/>
</dbReference>
<feature type="domain" description="RRM" evidence="4">
    <location>
        <begin position="99"/>
        <end position="177"/>
    </location>
</feature>
<name>A0A433B5Y2_9FUNG</name>
<dbReference type="SUPFAM" id="SSF54928">
    <property type="entry name" value="RNA-binding domain, RBD"/>
    <property type="match status" value="1"/>
</dbReference>
<evidence type="ECO:0000256" key="2">
    <source>
        <dbReference type="PROSITE-ProRule" id="PRU00176"/>
    </source>
</evidence>
<evidence type="ECO:0000313" key="5">
    <source>
        <dbReference type="EMBL" id="RUP10418.1"/>
    </source>
</evidence>
<dbReference type="PANTHER" id="PTHR48027">
    <property type="entry name" value="HETEROGENEOUS NUCLEAR RIBONUCLEOPROTEIN 87F-RELATED"/>
    <property type="match status" value="1"/>
</dbReference>
<dbReference type="InterPro" id="IPR012677">
    <property type="entry name" value="Nucleotide-bd_a/b_plait_sf"/>
</dbReference>
<dbReference type="InterPro" id="IPR052462">
    <property type="entry name" value="SLIRP/GR-RBP-like"/>
</dbReference>
<dbReference type="SMART" id="SM00360">
    <property type="entry name" value="RRM"/>
    <property type="match status" value="1"/>
</dbReference>
<comment type="caution">
    <text evidence="5">The sequence shown here is derived from an EMBL/GenBank/DDBJ whole genome shotgun (WGS) entry which is preliminary data.</text>
</comment>
<evidence type="ECO:0000256" key="1">
    <source>
        <dbReference type="ARBA" id="ARBA00022884"/>
    </source>
</evidence>
<dbReference type="InterPro" id="IPR035979">
    <property type="entry name" value="RBD_domain_sf"/>
</dbReference>
<keyword evidence="1 2" id="KW-0694">RNA-binding</keyword>
<dbReference type="OrthoDB" id="6159137at2759"/>
<dbReference type="InterPro" id="IPR000504">
    <property type="entry name" value="RRM_dom"/>
</dbReference>
<protein>
    <recommendedName>
        <fullName evidence="4">RRM domain-containing protein</fullName>
    </recommendedName>
</protein>
<accession>A0A433B5Y2</accession>
<dbReference type="AlphaFoldDB" id="A0A433B5Y2"/>
<feature type="compositionally biased region" description="Basic and acidic residues" evidence="3">
    <location>
        <begin position="76"/>
        <end position="88"/>
    </location>
</feature>
<feature type="region of interest" description="Disordered" evidence="3">
    <location>
        <begin position="26"/>
        <end position="100"/>
    </location>
</feature>
<evidence type="ECO:0000259" key="4">
    <source>
        <dbReference type="PROSITE" id="PS50102"/>
    </source>
</evidence>
<dbReference type="EMBL" id="RBNI01016272">
    <property type="protein sequence ID" value="RUP10418.1"/>
    <property type="molecule type" value="Genomic_DNA"/>
</dbReference>
<evidence type="ECO:0000256" key="3">
    <source>
        <dbReference type="SAM" id="MobiDB-lite"/>
    </source>
</evidence>
<evidence type="ECO:0000313" key="6">
    <source>
        <dbReference type="Proteomes" id="UP000268093"/>
    </source>
</evidence>
<dbReference type="PROSITE" id="PS50102">
    <property type="entry name" value="RRM"/>
    <property type="match status" value="1"/>
</dbReference>
<sequence length="295" mass="32480">MSDMSATPHPRHTRPTRNLLLCNLFPTRNRYNPSPASNTDQLAKEERGHTPPSRSRSQSPRRSSERERHHNRSRSRSREREREREDRGSQGVEDQNPGNNLFVNGLSIKTTNADLEEFFSKYGKVEKAEIMYDPHSRDSRGFAFIRMDTNEDAVRAIEGASGSELNGRAMSVEKNLQEDHAATLTVSTLAMTRRATTILATNATPALRATTPATIVFTTVPRTWTAATNLVTTAAALDTMAVGTAAMTGTIARGAPRRGTTRTRGRGRHTSKAEARWMENGTGSGVVFGVGREDG</sequence>
<dbReference type="Gene3D" id="3.30.70.330">
    <property type="match status" value="1"/>
</dbReference>
<dbReference type="Pfam" id="PF00076">
    <property type="entry name" value="RRM_1"/>
    <property type="match status" value="1"/>
</dbReference>
<organism evidence="5 6">
    <name type="scientific">Jimgerdemannia flammicorona</name>
    <dbReference type="NCBI Taxonomy" id="994334"/>
    <lineage>
        <taxon>Eukaryota</taxon>
        <taxon>Fungi</taxon>
        <taxon>Fungi incertae sedis</taxon>
        <taxon>Mucoromycota</taxon>
        <taxon>Mucoromycotina</taxon>
        <taxon>Endogonomycetes</taxon>
        <taxon>Endogonales</taxon>
        <taxon>Endogonaceae</taxon>
        <taxon>Jimgerdemannia</taxon>
    </lineage>
</organism>
<reference evidence="5 6" key="1">
    <citation type="journal article" date="2018" name="New Phytol.">
        <title>Phylogenomics of Endogonaceae and evolution of mycorrhizas within Mucoromycota.</title>
        <authorList>
            <person name="Chang Y."/>
            <person name="Desiro A."/>
            <person name="Na H."/>
            <person name="Sandor L."/>
            <person name="Lipzen A."/>
            <person name="Clum A."/>
            <person name="Barry K."/>
            <person name="Grigoriev I.V."/>
            <person name="Martin F.M."/>
            <person name="Stajich J.E."/>
            <person name="Smith M.E."/>
            <person name="Bonito G."/>
            <person name="Spatafora J.W."/>
        </authorList>
    </citation>
    <scope>NUCLEOTIDE SEQUENCE [LARGE SCALE GENOMIC DNA]</scope>
    <source>
        <strain evidence="5 6">GMNB39</strain>
    </source>
</reference>
<proteinExistence type="predicted"/>